<reference evidence="2" key="1">
    <citation type="journal article" date="2019" name="Int. J. Syst. Evol. Microbiol.">
        <title>The Global Catalogue of Microorganisms (GCM) 10K type strain sequencing project: providing services to taxonomists for standard genome sequencing and annotation.</title>
        <authorList>
            <consortium name="The Broad Institute Genomics Platform"/>
            <consortium name="The Broad Institute Genome Sequencing Center for Infectious Disease"/>
            <person name="Wu L."/>
            <person name="Ma J."/>
        </authorList>
    </citation>
    <scope>NUCLEOTIDE SEQUENCE [LARGE SCALE GENOMIC DNA]</scope>
    <source>
        <strain evidence="2">TBRC 5781</strain>
    </source>
</reference>
<accession>A0ABV8E8X4</accession>
<proteinExistence type="predicted"/>
<sequence length="75" mass="8456">MTTLFDIAVETARQLPPEKQDDIARLVLQIASEDQSVYRLSEEELESLKPSLKQAENQQFASEAEVSAVWARHGL</sequence>
<dbReference type="RefSeq" id="WP_247259491.1">
    <property type="nucleotide sequence ID" value="NZ_JALJQZ010000003.1"/>
</dbReference>
<comment type="caution">
    <text evidence="1">The sequence shown here is derived from an EMBL/GenBank/DDBJ whole genome shotgun (WGS) entry which is preliminary data.</text>
</comment>
<dbReference type="EMBL" id="JBHSBD010000049">
    <property type="protein sequence ID" value="MFC3968813.1"/>
    <property type="molecule type" value="Genomic_DNA"/>
</dbReference>
<protein>
    <recommendedName>
        <fullName evidence="3">Addiction module protein</fullName>
    </recommendedName>
</protein>
<gene>
    <name evidence="1" type="ORF">ACFOVS_11855</name>
</gene>
<name>A0ABV8E8X4_9HYPH</name>
<evidence type="ECO:0008006" key="3">
    <source>
        <dbReference type="Google" id="ProtNLM"/>
    </source>
</evidence>
<dbReference type="Proteomes" id="UP001595697">
    <property type="component" value="Unassembled WGS sequence"/>
</dbReference>
<evidence type="ECO:0000313" key="1">
    <source>
        <dbReference type="EMBL" id="MFC3968813.1"/>
    </source>
</evidence>
<keyword evidence="2" id="KW-1185">Reference proteome</keyword>
<organism evidence="1 2">
    <name type="scientific">Rhizobium lemnae</name>
    <dbReference type="NCBI Taxonomy" id="1214924"/>
    <lineage>
        <taxon>Bacteria</taxon>
        <taxon>Pseudomonadati</taxon>
        <taxon>Pseudomonadota</taxon>
        <taxon>Alphaproteobacteria</taxon>
        <taxon>Hyphomicrobiales</taxon>
        <taxon>Rhizobiaceae</taxon>
        <taxon>Rhizobium/Agrobacterium group</taxon>
        <taxon>Rhizobium</taxon>
    </lineage>
</organism>
<evidence type="ECO:0000313" key="2">
    <source>
        <dbReference type="Proteomes" id="UP001595697"/>
    </source>
</evidence>